<name>A0ABR5ICG3_9ACTN</name>
<dbReference type="Proteomes" id="UP000037247">
    <property type="component" value="Unassembled WGS sequence"/>
</dbReference>
<dbReference type="Pfam" id="PF19458">
    <property type="entry name" value="DUF5995"/>
    <property type="match status" value="1"/>
</dbReference>
<evidence type="ECO:0000313" key="3">
    <source>
        <dbReference type="Proteomes" id="UP000037247"/>
    </source>
</evidence>
<sequence length="295" mass="31350">MIVALAVAGGAVTGAGAAVATPTAGADVSQACGSPLSASEVRRIVELSDTADASPGTTALPVLERQVGRLWQITDILTAHRDRRGLFALGLAAVERDAVMPLQHQPSTFRNPRWAPVISLRLLNRFLDATHAEFSGGSVPPHWQRYFGSARTCSVSGERAALSGYNAHITVDLAYATADARTTVDDASDYFRLVDAIAAHGDSIVRETDRAYHVDLGPTFRFYFFGEGLDRLVGAGKATGPMLRAADVGYNVLTFGNGLALQDRRTHDAAVVDIDALWNTGDAALAAFETWGALR</sequence>
<feature type="signal peptide" evidence="1">
    <location>
        <begin position="1"/>
        <end position="20"/>
    </location>
</feature>
<organism evidence="2 3">
    <name type="scientific">Gordonia jacobaea</name>
    <dbReference type="NCBI Taxonomy" id="122202"/>
    <lineage>
        <taxon>Bacteria</taxon>
        <taxon>Bacillati</taxon>
        <taxon>Actinomycetota</taxon>
        <taxon>Actinomycetes</taxon>
        <taxon>Mycobacteriales</taxon>
        <taxon>Gordoniaceae</taxon>
        <taxon>Gordonia</taxon>
    </lineage>
</organism>
<feature type="chain" id="PRO_5047090819" description="Peptidase M15A C-terminal domain-containing protein" evidence="1">
    <location>
        <begin position="21"/>
        <end position="295"/>
    </location>
</feature>
<keyword evidence="1" id="KW-0732">Signal</keyword>
<proteinExistence type="predicted"/>
<dbReference type="EMBL" id="LDTZ01000017">
    <property type="protein sequence ID" value="KNA91265.1"/>
    <property type="molecule type" value="Genomic_DNA"/>
</dbReference>
<keyword evidence="3" id="KW-1185">Reference proteome</keyword>
<dbReference type="InterPro" id="IPR046037">
    <property type="entry name" value="DUF5995"/>
</dbReference>
<evidence type="ECO:0000313" key="2">
    <source>
        <dbReference type="EMBL" id="KNA91265.1"/>
    </source>
</evidence>
<gene>
    <name evidence="2" type="ORF">ABW18_11705</name>
</gene>
<accession>A0ABR5ICG3</accession>
<protein>
    <recommendedName>
        <fullName evidence="4">Peptidase M15A C-terminal domain-containing protein</fullName>
    </recommendedName>
</protein>
<reference evidence="2 3" key="1">
    <citation type="submission" date="2015-05" db="EMBL/GenBank/DDBJ databases">
        <title>Draft genome sequence of the bacterium Gordonia jacobaea a new member of the Gordonia genus.</title>
        <authorList>
            <person name="Jimenez-Galisteo G."/>
            <person name="Dominguez A."/>
            <person name="Munoz E."/>
            <person name="Vinas M."/>
        </authorList>
    </citation>
    <scope>NUCLEOTIDE SEQUENCE [LARGE SCALE GENOMIC DNA]</scope>
    <source>
        <strain evidence="3">mv1</strain>
    </source>
</reference>
<comment type="caution">
    <text evidence="2">The sequence shown here is derived from an EMBL/GenBank/DDBJ whole genome shotgun (WGS) entry which is preliminary data.</text>
</comment>
<evidence type="ECO:0000256" key="1">
    <source>
        <dbReference type="SAM" id="SignalP"/>
    </source>
</evidence>
<evidence type="ECO:0008006" key="4">
    <source>
        <dbReference type="Google" id="ProtNLM"/>
    </source>
</evidence>